<organism evidence="1 2">
    <name type="scientific">Kipferlia bialata</name>
    <dbReference type="NCBI Taxonomy" id="797122"/>
    <lineage>
        <taxon>Eukaryota</taxon>
        <taxon>Metamonada</taxon>
        <taxon>Carpediemonas-like organisms</taxon>
        <taxon>Kipferlia</taxon>
    </lineage>
</organism>
<comment type="caution">
    <text evidence="1">The sequence shown here is derived from an EMBL/GenBank/DDBJ whole genome shotgun (WGS) entry which is preliminary data.</text>
</comment>
<proteinExistence type="predicted"/>
<reference evidence="1 2" key="1">
    <citation type="journal article" date="2018" name="PLoS ONE">
        <title>The draft genome of Kipferlia bialata reveals reductive genome evolution in fornicate parasites.</title>
        <authorList>
            <person name="Tanifuji G."/>
            <person name="Takabayashi S."/>
            <person name="Kume K."/>
            <person name="Takagi M."/>
            <person name="Nakayama T."/>
            <person name="Kamikawa R."/>
            <person name="Inagaki Y."/>
            <person name="Hashimoto T."/>
        </authorList>
    </citation>
    <scope>NUCLEOTIDE SEQUENCE [LARGE SCALE GENOMIC DNA]</scope>
    <source>
        <strain evidence="1">NY0173</strain>
    </source>
</reference>
<accession>A0A9K3CTP5</accession>
<dbReference type="AlphaFoldDB" id="A0A9K3CTP5"/>
<dbReference type="EMBL" id="BDIP01000941">
    <property type="protein sequence ID" value="GIQ83139.1"/>
    <property type="molecule type" value="Genomic_DNA"/>
</dbReference>
<protein>
    <submittedName>
        <fullName evidence="1">Uncharacterized protein</fullName>
    </submittedName>
</protein>
<feature type="non-terminal residue" evidence="1">
    <location>
        <position position="1"/>
    </location>
</feature>
<sequence length="109" mass="12097">YSILAQRVVLSEAVRNNISAFTVYLVDSPALPNDPLDRLHILFGLRKTWEAPTLSCQMGLCFAEGVRSEALLLKMCRKVGETEAGVSILCSRPEKFSAIFSAKKKVRPQ</sequence>
<name>A0A9K3CTP5_9EUKA</name>
<evidence type="ECO:0000313" key="1">
    <source>
        <dbReference type="EMBL" id="GIQ83139.1"/>
    </source>
</evidence>
<gene>
    <name evidence="1" type="ORF">KIPB_004407</name>
</gene>
<keyword evidence="2" id="KW-1185">Reference proteome</keyword>
<dbReference type="Proteomes" id="UP000265618">
    <property type="component" value="Unassembled WGS sequence"/>
</dbReference>
<evidence type="ECO:0000313" key="2">
    <source>
        <dbReference type="Proteomes" id="UP000265618"/>
    </source>
</evidence>